<gene>
    <name evidence="2" type="ORF">TH4_12865</name>
</gene>
<dbReference type="RefSeq" id="WP_064781363.1">
    <property type="nucleotide sequence ID" value="NZ_JPVZ01000005.1"/>
</dbReference>
<dbReference type="InterPro" id="IPR003593">
    <property type="entry name" value="AAA+_ATPase"/>
</dbReference>
<proteinExistence type="predicted"/>
<sequence>MSHISIRKIDKSSAFEADFEPRFKLLSEKELINLPGPQWLVKHLIPTGSLILMYGAPGAGKSHIALALTQSIANGYEILGRRTNKAKIVYVAAEGVAGASNRVTAHRIYRNVPEDSEGDVLYLDCPVSLLDDSDLESFVLAIVHKLAGQKIGIVFIDTLSRCFAGDENRADEMAQLVSACQIIQRALGCSVCLVHHEAKQGSARGSTVLPGAVDTIIHVTATDGKGFEAVVEKQKDAPDGIVISGHYELVELGFDEDGELIEVPVALFDKISQQAKGRSNGPTGRNQLIALEALNQAPVSGLTEEEWQTAFNECTGVDNRRAFRDAKFSLIKKKLVSEVDGKFIAN</sequence>
<comment type="caution">
    <text evidence="2">The sequence shown here is derived from an EMBL/GenBank/DDBJ whole genome shotgun (WGS) entry which is preliminary data.</text>
</comment>
<dbReference type="SUPFAM" id="SSF52540">
    <property type="entry name" value="P-loop containing nucleoside triphosphate hydrolases"/>
    <property type="match status" value="1"/>
</dbReference>
<organism evidence="2 3">
    <name type="scientific">Thalassospira tepidiphila MCCC 1A03514</name>
    <dbReference type="NCBI Taxonomy" id="1177930"/>
    <lineage>
        <taxon>Bacteria</taxon>
        <taxon>Pseudomonadati</taxon>
        <taxon>Pseudomonadota</taxon>
        <taxon>Alphaproteobacteria</taxon>
        <taxon>Rhodospirillales</taxon>
        <taxon>Thalassospiraceae</taxon>
        <taxon>Thalassospira</taxon>
    </lineage>
</organism>
<evidence type="ECO:0000259" key="1">
    <source>
        <dbReference type="SMART" id="SM00382"/>
    </source>
</evidence>
<dbReference type="PRINTS" id="PR01874">
    <property type="entry name" value="DNAREPAIRADA"/>
</dbReference>
<evidence type="ECO:0000313" key="2">
    <source>
        <dbReference type="EMBL" id="OAZ09347.1"/>
    </source>
</evidence>
<evidence type="ECO:0000313" key="3">
    <source>
        <dbReference type="Proteomes" id="UP000094009"/>
    </source>
</evidence>
<name>A0A853KYX0_9PROT</name>
<reference evidence="2 3" key="1">
    <citation type="submission" date="2014-07" db="EMBL/GenBank/DDBJ databases">
        <title>Draft genome sequence of Thalassospira tepidiphila 1-1B.</title>
        <authorList>
            <person name="Lai Q."/>
            <person name="Shao Z."/>
        </authorList>
    </citation>
    <scope>NUCLEOTIDE SEQUENCE [LARGE SCALE GENOMIC DNA]</scope>
    <source>
        <strain evidence="2 3">MCCC 1A03514</strain>
    </source>
</reference>
<feature type="domain" description="AAA+ ATPase" evidence="1">
    <location>
        <begin position="47"/>
        <end position="223"/>
    </location>
</feature>
<accession>A0A853KYX0</accession>
<dbReference type="Gene3D" id="3.40.50.300">
    <property type="entry name" value="P-loop containing nucleotide triphosphate hydrolases"/>
    <property type="match status" value="1"/>
</dbReference>
<dbReference type="EMBL" id="JPVZ01000005">
    <property type="protein sequence ID" value="OAZ09347.1"/>
    <property type="molecule type" value="Genomic_DNA"/>
</dbReference>
<dbReference type="InterPro" id="IPR027417">
    <property type="entry name" value="P-loop_NTPase"/>
</dbReference>
<dbReference type="AlphaFoldDB" id="A0A853KYX0"/>
<dbReference type="Proteomes" id="UP000094009">
    <property type="component" value="Unassembled WGS sequence"/>
</dbReference>
<dbReference type="Pfam" id="PF13481">
    <property type="entry name" value="AAA_25"/>
    <property type="match status" value="1"/>
</dbReference>
<protein>
    <recommendedName>
        <fullName evidence="1">AAA+ ATPase domain-containing protein</fullName>
    </recommendedName>
</protein>
<dbReference type="SMART" id="SM00382">
    <property type="entry name" value="AAA"/>
    <property type="match status" value="1"/>
</dbReference>